<dbReference type="RefSeq" id="WP_103775087.1">
    <property type="nucleotide sequence ID" value="NZ_PQLX01000001.1"/>
</dbReference>
<comment type="subcellular location">
    <subcellularLocation>
        <location evidence="1">Cell membrane</location>
        <topology evidence="1">Multi-pass membrane protein</topology>
    </subcellularLocation>
</comment>
<sequence>MKTQSVKSGFIWSAIDRIITQVVQLGIMLVLARRLGPEAFGLIGMLAVFIAISQVFVDSGFSSAIIRKTDRNESDYSTVFIFNGIIALICYGILWGTAPLIAEFYNKPELTSLTRWLGLVVPINSLGVVQRVRLSVSLNFKAQAKASITAAMISGIIAIILAYHFDFGVWALVSQTLMLSIINVLLLNILAPWVPKTGFSVDSFKMLFGFGYKLLLSSLLESIYANIYPLIIGKWYDATRLGHYSQANQLSSVPAMTMTNIIQRVSYPLLSNIQNNVDELEKKYLNIIRISCLIVFPVMTVLAIVATPLLNLLVGEKWQPAGVMVSILCAGYLLYPLHAINLNLLQVKGRSDLFLKLEIIKKIIATIILLITLPHGVTALCYGIAINSYCALFINLYYTGKLSAIGFSVQLKALLPSWLISISFIISLVLVNDGQLRLFNNIVILSAFVFIYIIYLAVYQKENIKSIMTLKKHKI</sequence>
<proteinExistence type="inferred from homology"/>
<organism evidence="8 9">
    <name type="scientific">Citrobacter amalonaticus</name>
    <dbReference type="NCBI Taxonomy" id="35703"/>
    <lineage>
        <taxon>Bacteria</taxon>
        <taxon>Pseudomonadati</taxon>
        <taxon>Pseudomonadota</taxon>
        <taxon>Gammaproteobacteria</taxon>
        <taxon>Enterobacterales</taxon>
        <taxon>Enterobacteriaceae</taxon>
        <taxon>Citrobacter</taxon>
    </lineage>
</organism>
<dbReference type="PANTHER" id="PTHR30250">
    <property type="entry name" value="PST FAMILY PREDICTED COLANIC ACID TRANSPORTER"/>
    <property type="match status" value="1"/>
</dbReference>
<evidence type="ECO:0000256" key="3">
    <source>
        <dbReference type="ARBA" id="ARBA00022475"/>
    </source>
</evidence>
<evidence type="ECO:0000256" key="1">
    <source>
        <dbReference type="ARBA" id="ARBA00004651"/>
    </source>
</evidence>
<feature type="transmembrane region" description="Helical" evidence="7">
    <location>
        <begin position="169"/>
        <end position="190"/>
    </location>
</feature>
<evidence type="ECO:0000313" key="9">
    <source>
        <dbReference type="Proteomes" id="UP000237003"/>
    </source>
</evidence>
<dbReference type="InterPro" id="IPR050833">
    <property type="entry name" value="Poly_Biosynth_Transport"/>
</dbReference>
<name>A0A2S4S2T2_CITAM</name>
<keyword evidence="3" id="KW-1003">Cell membrane</keyword>
<gene>
    <name evidence="8" type="ORF">C3430_03580</name>
</gene>
<reference evidence="8 9" key="1">
    <citation type="submission" date="2018-01" db="EMBL/GenBank/DDBJ databases">
        <title>Complete genome sequences of 14 Citrobacter spp. isolated from plant in Canada.</title>
        <authorList>
            <person name="Bhandare S.G."/>
            <person name="Colavecchio A."/>
            <person name="Jeukens J."/>
            <person name="Emond-Rheault J.-G."/>
            <person name="Freschi L."/>
            <person name="Hamel J."/>
            <person name="Kukavica-Ibrulj I."/>
            <person name="Levesque R."/>
            <person name="Goodridge L."/>
        </authorList>
    </citation>
    <scope>NUCLEOTIDE SEQUENCE [LARGE SCALE GENOMIC DNA]</scope>
    <source>
        <strain evidence="8 9">S1285</strain>
    </source>
</reference>
<comment type="caution">
    <text evidence="8">The sequence shown here is derived from an EMBL/GenBank/DDBJ whole genome shotgun (WGS) entry which is preliminary data.</text>
</comment>
<dbReference type="GO" id="GO:0005886">
    <property type="term" value="C:plasma membrane"/>
    <property type="evidence" value="ECO:0007669"/>
    <property type="project" value="UniProtKB-SubCell"/>
</dbReference>
<evidence type="ECO:0000256" key="5">
    <source>
        <dbReference type="ARBA" id="ARBA00022989"/>
    </source>
</evidence>
<dbReference type="AlphaFoldDB" id="A0A2S4S2T2"/>
<evidence type="ECO:0000256" key="7">
    <source>
        <dbReference type="SAM" id="Phobius"/>
    </source>
</evidence>
<feature type="transmembrane region" description="Helical" evidence="7">
    <location>
        <begin position="320"/>
        <end position="341"/>
    </location>
</feature>
<feature type="transmembrane region" description="Helical" evidence="7">
    <location>
        <begin position="290"/>
        <end position="314"/>
    </location>
</feature>
<feature type="transmembrane region" description="Helical" evidence="7">
    <location>
        <begin position="39"/>
        <end position="57"/>
    </location>
</feature>
<accession>A0A2S4S2T2</accession>
<protein>
    <submittedName>
        <fullName evidence="8">Flippase</fullName>
    </submittedName>
</protein>
<feature type="transmembrane region" description="Helical" evidence="7">
    <location>
        <begin position="438"/>
        <end position="458"/>
    </location>
</feature>
<keyword evidence="5 7" id="KW-1133">Transmembrane helix</keyword>
<evidence type="ECO:0000256" key="2">
    <source>
        <dbReference type="ARBA" id="ARBA00007430"/>
    </source>
</evidence>
<keyword evidence="4 7" id="KW-0812">Transmembrane</keyword>
<feature type="transmembrane region" description="Helical" evidence="7">
    <location>
        <begin position="12"/>
        <end position="33"/>
    </location>
</feature>
<dbReference type="OrthoDB" id="8538786at2"/>
<comment type="similarity">
    <text evidence="2">Belongs to the polysaccharide synthase family.</text>
</comment>
<feature type="transmembrane region" description="Helical" evidence="7">
    <location>
        <begin position="144"/>
        <end position="163"/>
    </location>
</feature>
<evidence type="ECO:0000256" key="4">
    <source>
        <dbReference type="ARBA" id="ARBA00022692"/>
    </source>
</evidence>
<feature type="transmembrane region" description="Helical" evidence="7">
    <location>
        <begin position="411"/>
        <end position="432"/>
    </location>
</feature>
<evidence type="ECO:0000256" key="6">
    <source>
        <dbReference type="ARBA" id="ARBA00023136"/>
    </source>
</evidence>
<feature type="transmembrane region" description="Helical" evidence="7">
    <location>
        <begin position="78"/>
        <end position="101"/>
    </location>
</feature>
<keyword evidence="6 7" id="KW-0472">Membrane</keyword>
<dbReference type="PANTHER" id="PTHR30250:SF10">
    <property type="entry name" value="LIPOPOLYSACCHARIDE BIOSYNTHESIS PROTEIN WZXC"/>
    <property type="match status" value="1"/>
</dbReference>
<dbReference type="Pfam" id="PF13440">
    <property type="entry name" value="Polysacc_synt_3"/>
    <property type="match status" value="1"/>
</dbReference>
<dbReference type="EMBL" id="PQLX01000001">
    <property type="protein sequence ID" value="POU68171.1"/>
    <property type="molecule type" value="Genomic_DNA"/>
</dbReference>
<dbReference type="Proteomes" id="UP000237003">
    <property type="component" value="Unassembled WGS sequence"/>
</dbReference>
<dbReference type="CDD" id="cd13127">
    <property type="entry name" value="MATE_tuaB_like"/>
    <property type="match status" value="1"/>
</dbReference>
<evidence type="ECO:0000313" key="8">
    <source>
        <dbReference type="EMBL" id="POU68171.1"/>
    </source>
</evidence>